<protein>
    <recommendedName>
        <fullName evidence="4">Lactase</fullName>
    </recommendedName>
</protein>
<reference evidence="3" key="1">
    <citation type="journal article" date="2017" name="Nat. Commun.">
        <title>The North American bullfrog draft genome provides insight into hormonal regulation of long noncoding RNA.</title>
        <authorList>
            <person name="Hammond S.A."/>
            <person name="Warren R.L."/>
            <person name="Vandervalk B.P."/>
            <person name="Kucuk E."/>
            <person name="Khan H."/>
            <person name="Gibb E.A."/>
            <person name="Pandoh P."/>
            <person name="Kirk H."/>
            <person name="Zhao Y."/>
            <person name="Jones M."/>
            <person name="Mungall A.J."/>
            <person name="Coope R."/>
            <person name="Pleasance S."/>
            <person name="Moore R.A."/>
            <person name="Holt R.A."/>
            <person name="Round J.M."/>
            <person name="Ohora S."/>
            <person name="Walle B.V."/>
            <person name="Veldhoen N."/>
            <person name="Helbing C.C."/>
            <person name="Birol I."/>
        </authorList>
    </citation>
    <scope>NUCLEOTIDE SEQUENCE [LARGE SCALE GENOMIC DNA]</scope>
</reference>
<gene>
    <name evidence="2" type="ORF">AB205_0135680</name>
</gene>
<dbReference type="PANTHER" id="PTHR10353:SF68">
    <property type="entry name" value="BETA-KLOTHO"/>
    <property type="match status" value="1"/>
</dbReference>
<dbReference type="PANTHER" id="PTHR10353">
    <property type="entry name" value="GLYCOSYL HYDROLASE"/>
    <property type="match status" value="1"/>
</dbReference>
<comment type="similarity">
    <text evidence="1">Belongs to the glycosyl hydrolase 1 family.</text>
</comment>
<feature type="non-terminal residue" evidence="2">
    <location>
        <position position="1"/>
    </location>
</feature>
<dbReference type="InterPro" id="IPR001360">
    <property type="entry name" value="Glyco_hydro_1"/>
</dbReference>
<proteinExistence type="inferred from homology"/>
<dbReference type="EMBL" id="KV936617">
    <property type="protein sequence ID" value="PIO30500.1"/>
    <property type="molecule type" value="Genomic_DNA"/>
</dbReference>
<dbReference type="InterPro" id="IPR017853">
    <property type="entry name" value="GH"/>
</dbReference>
<dbReference type="GO" id="GO:0005975">
    <property type="term" value="P:carbohydrate metabolic process"/>
    <property type="evidence" value="ECO:0007669"/>
    <property type="project" value="InterPro"/>
</dbReference>
<name>A0A2G9RRJ7_AQUCT</name>
<accession>A0A2G9RRJ7</accession>
<dbReference type="GO" id="GO:0004553">
    <property type="term" value="F:hydrolase activity, hydrolyzing O-glycosyl compounds"/>
    <property type="evidence" value="ECO:0007669"/>
    <property type="project" value="InterPro"/>
</dbReference>
<dbReference type="Pfam" id="PF00232">
    <property type="entry name" value="Glyco_hydro_1"/>
    <property type="match status" value="1"/>
</dbReference>
<evidence type="ECO:0000256" key="1">
    <source>
        <dbReference type="RuleBase" id="RU003690"/>
    </source>
</evidence>
<sequence>SKEQPEKSLSSKSAFTTVWEKFASQTPAERDAFLPSTFPNGFLWGSSTAAFKVEGGWTEGGRGQSIWDMFGQHGHALDNATANVASDSYNKIDYDVYLLRGLQANTYHFSISWSRIFPTGLKSRVSSAGVKYYNALIDRLIHENNKPMVTLYHWDLPQALQESGGWQNESIIESFAEYADFCFNSFGDRVKHWITFHEPWVVSYAGYGTGEHAPRIQDPGNASFKLLVFLTPVQDPDQVLKLDQAAVADVAMWEKFLTSWNDISMFIPAVSPWVVTDATASTGFVAIFRLPLVHLQTSRNSPKFLLSPSLHHSSSCIPSLQLLRSRPINYSCPTLIVVDDGLKSHLANAIQLINYSLARNILKAYSTA</sequence>
<dbReference type="SUPFAM" id="SSF51445">
    <property type="entry name" value="(Trans)glycosidases"/>
    <property type="match status" value="1"/>
</dbReference>
<evidence type="ECO:0000313" key="3">
    <source>
        <dbReference type="Proteomes" id="UP000228934"/>
    </source>
</evidence>
<dbReference type="Gene3D" id="3.20.20.80">
    <property type="entry name" value="Glycosidases"/>
    <property type="match status" value="1"/>
</dbReference>
<dbReference type="AlphaFoldDB" id="A0A2G9RRJ7"/>
<evidence type="ECO:0000313" key="2">
    <source>
        <dbReference type="EMBL" id="PIO30500.1"/>
    </source>
</evidence>
<feature type="non-terminal residue" evidence="2">
    <location>
        <position position="368"/>
    </location>
</feature>
<keyword evidence="3" id="KW-1185">Reference proteome</keyword>
<dbReference type="OrthoDB" id="65569at2759"/>
<evidence type="ECO:0008006" key="4">
    <source>
        <dbReference type="Google" id="ProtNLM"/>
    </source>
</evidence>
<dbReference type="Proteomes" id="UP000228934">
    <property type="component" value="Unassembled WGS sequence"/>
</dbReference>
<organism evidence="2 3">
    <name type="scientific">Aquarana catesbeiana</name>
    <name type="common">American bullfrog</name>
    <name type="synonym">Rana catesbeiana</name>
    <dbReference type="NCBI Taxonomy" id="8400"/>
    <lineage>
        <taxon>Eukaryota</taxon>
        <taxon>Metazoa</taxon>
        <taxon>Chordata</taxon>
        <taxon>Craniata</taxon>
        <taxon>Vertebrata</taxon>
        <taxon>Euteleostomi</taxon>
        <taxon>Amphibia</taxon>
        <taxon>Batrachia</taxon>
        <taxon>Anura</taxon>
        <taxon>Neobatrachia</taxon>
        <taxon>Ranoidea</taxon>
        <taxon>Ranidae</taxon>
        <taxon>Aquarana</taxon>
    </lineage>
</organism>